<feature type="domain" description="Stage V sporulation protein AA" evidence="2">
    <location>
        <begin position="3"/>
        <end position="88"/>
    </location>
</feature>
<proteinExistence type="predicted"/>
<feature type="transmembrane region" description="Helical" evidence="1">
    <location>
        <begin position="142"/>
        <end position="164"/>
    </location>
</feature>
<protein>
    <submittedName>
        <fullName evidence="3">Stage V sporulation protein AA</fullName>
    </submittedName>
</protein>
<comment type="caution">
    <text evidence="3">The sequence shown here is derived from an EMBL/GenBank/DDBJ whole genome shotgun (WGS) entry which is preliminary data.</text>
</comment>
<keyword evidence="1" id="KW-0812">Transmembrane</keyword>
<dbReference type="InterPro" id="IPR038548">
    <property type="entry name" value="SporV_AA_N_sf"/>
</dbReference>
<dbReference type="Proteomes" id="UP001177120">
    <property type="component" value="Unassembled WGS sequence"/>
</dbReference>
<gene>
    <name evidence="3" type="ORF">JQC72_09540</name>
</gene>
<evidence type="ECO:0000313" key="3">
    <source>
        <dbReference type="EMBL" id="MBN2909766.1"/>
    </source>
</evidence>
<keyword evidence="4" id="KW-1185">Reference proteome</keyword>
<dbReference type="EMBL" id="JAFHAP010000008">
    <property type="protein sequence ID" value="MBN2909766.1"/>
    <property type="molecule type" value="Genomic_DNA"/>
</dbReference>
<keyword evidence="1" id="KW-1133">Transmembrane helix</keyword>
<accession>A0ABS2WJR3</accession>
<dbReference type="Gene3D" id="2.60.480.10">
    <property type="entry name" value="eubacterium ventriosum atcc domain"/>
    <property type="match status" value="1"/>
</dbReference>
<keyword evidence="1" id="KW-0472">Membrane</keyword>
<evidence type="ECO:0000313" key="4">
    <source>
        <dbReference type="Proteomes" id="UP001177120"/>
    </source>
</evidence>
<dbReference type="Pfam" id="PF12164">
    <property type="entry name" value="SporV_AA"/>
    <property type="match status" value="1"/>
</dbReference>
<feature type="transmembrane region" description="Helical" evidence="1">
    <location>
        <begin position="96"/>
        <end position="116"/>
    </location>
</feature>
<name>A0ABS2WJR3_9BACL</name>
<evidence type="ECO:0000259" key="2">
    <source>
        <dbReference type="Pfam" id="PF12164"/>
    </source>
</evidence>
<reference evidence="3" key="1">
    <citation type="journal article" date="2024" name="Int. J. Syst. Evol. Microbiol.">
        <title>Polycladomyces zharkentensis sp. nov., a novel thermophilic cellulose- and starch-degrading member of the Bacillota from a geothermal aquifer in Kazakhstan.</title>
        <authorList>
            <person name="Mashzhan A."/>
            <person name="Kistaubayeva A."/>
            <person name="Javier-Lopez R."/>
            <person name="Bissenova U."/>
            <person name="Bissenbay A."/>
            <person name="Birkeland N.K."/>
        </authorList>
    </citation>
    <scope>NUCLEOTIDE SEQUENCE</scope>
    <source>
        <strain evidence="3">ZKZ2T</strain>
    </source>
</reference>
<organism evidence="3 4">
    <name type="scientific">Polycladomyces zharkentensis</name>
    <dbReference type="NCBI Taxonomy" id="2807616"/>
    <lineage>
        <taxon>Bacteria</taxon>
        <taxon>Bacillati</taxon>
        <taxon>Bacillota</taxon>
        <taxon>Bacilli</taxon>
        <taxon>Bacillales</taxon>
        <taxon>Thermoactinomycetaceae</taxon>
        <taxon>Polycladomyces</taxon>
    </lineage>
</organism>
<dbReference type="InterPro" id="IPR021997">
    <property type="entry name" value="SporV_AA"/>
</dbReference>
<evidence type="ECO:0000256" key="1">
    <source>
        <dbReference type="SAM" id="Phobius"/>
    </source>
</evidence>
<sequence>MSSMVYVRLRKKVTARPGQILRLRDVAQVIVDEPHAAVEEIPVYEPGLKDGNLAVLDLIEVVRRIRSAFPGLDVRSIGPAQVIIELQSDRIRPRRWWVAGVWLLLFVGSALAIMNFHTDVSMREVHQRIYYLMTGQRVQEPLVLQIPYSFGIGIGMIVFFNHLFKRRLNDEPSPLELEMYLYQENLDQYVIEHEKQKERSRL</sequence>